<dbReference type="GO" id="GO:0008241">
    <property type="term" value="F:peptidyl-dipeptidase activity"/>
    <property type="evidence" value="ECO:0007669"/>
    <property type="project" value="UniProtKB-EC"/>
</dbReference>
<feature type="binding site" evidence="17">
    <location>
        <position position="480"/>
    </location>
    <ligand>
        <name>Zn(2+)</name>
        <dbReference type="ChEBI" id="CHEBI:29105"/>
        <label>1</label>
        <note>catalytic</note>
    </ligand>
</feature>
<evidence type="ECO:0000256" key="11">
    <source>
        <dbReference type="ARBA" id="ARBA00036868"/>
    </source>
</evidence>
<gene>
    <name evidence="22" type="ORF">CLODIP_2_CD05116</name>
</gene>
<reference evidence="22 23" key="1">
    <citation type="submission" date="2020-04" db="EMBL/GenBank/DDBJ databases">
        <authorList>
            <person name="Alioto T."/>
            <person name="Alioto T."/>
            <person name="Gomez Garrido J."/>
        </authorList>
    </citation>
    <scope>NUCLEOTIDE SEQUENCE [LARGE SCALE GENOMIC DNA]</scope>
</reference>
<keyword evidence="4 17" id="KW-0479">Metal-binding</keyword>
<dbReference type="OrthoDB" id="10029630at2759"/>
<feature type="binding site" evidence="16">
    <location>
        <position position="621"/>
    </location>
    <ligand>
        <name>chloride</name>
        <dbReference type="ChEBI" id="CHEBI:17996"/>
        <label>1</label>
    </ligand>
</feature>
<evidence type="ECO:0000256" key="16">
    <source>
        <dbReference type="PIRSR" id="PIRSR601548-2"/>
    </source>
</evidence>
<dbReference type="PANTHER" id="PTHR10514">
    <property type="entry name" value="ANGIOTENSIN-CONVERTING ENZYME"/>
    <property type="match status" value="1"/>
</dbReference>
<dbReference type="GO" id="GO:0004180">
    <property type="term" value="F:carboxypeptidase activity"/>
    <property type="evidence" value="ECO:0007669"/>
    <property type="project" value="UniProtKB-KW"/>
</dbReference>
<keyword evidence="2 21" id="KW-0121">Carboxypeptidase</keyword>
<evidence type="ECO:0000256" key="9">
    <source>
        <dbReference type="ARBA" id="ARBA00023157"/>
    </source>
</evidence>
<dbReference type="CDD" id="cd06461">
    <property type="entry name" value="M2_ACE"/>
    <property type="match status" value="1"/>
</dbReference>
<feature type="active site" description="Proton acceptor 1" evidence="13">
    <location>
        <position position="477"/>
    </location>
</feature>
<feature type="binding site" evidence="19">
    <location>
        <position position="504"/>
    </location>
    <ligand>
        <name>Zn(2+)</name>
        <dbReference type="ChEBI" id="CHEBI:29105"/>
        <label>2</label>
        <note>catalytic</note>
    </ligand>
</feature>
<dbReference type="PROSITE" id="PS52011">
    <property type="entry name" value="PEPTIDASE_M2"/>
    <property type="match status" value="1"/>
</dbReference>
<feature type="disulfide bond" evidence="18 20">
    <location>
        <begin position="242"/>
        <end position="250"/>
    </location>
</feature>
<comment type="caution">
    <text evidence="22">The sequence shown here is derived from an EMBL/GenBank/DDBJ whole genome shotgun (WGS) entry which is preliminary data.</text>
</comment>
<comment type="caution">
    <text evidence="20">Lacks conserved residue(s) required for the propagation of feature annotation.</text>
</comment>
<evidence type="ECO:0000256" key="13">
    <source>
        <dbReference type="PIRSR" id="PIRSR601548-1"/>
    </source>
</evidence>
<keyword evidence="5" id="KW-0732">Signal</keyword>
<evidence type="ECO:0000256" key="5">
    <source>
        <dbReference type="ARBA" id="ARBA00022729"/>
    </source>
</evidence>
<keyword evidence="10 14" id="KW-0325">Glycoprotein</keyword>
<keyword evidence="23" id="KW-1185">Reference proteome</keyword>
<evidence type="ECO:0000313" key="23">
    <source>
        <dbReference type="Proteomes" id="UP000494165"/>
    </source>
</evidence>
<dbReference type="GO" id="GO:0006508">
    <property type="term" value="P:proteolysis"/>
    <property type="evidence" value="ECO:0007669"/>
    <property type="project" value="UniProtKB-KW"/>
</dbReference>
<dbReference type="GO" id="GO:0005886">
    <property type="term" value="C:plasma membrane"/>
    <property type="evidence" value="ECO:0007669"/>
    <property type="project" value="TreeGrafter"/>
</dbReference>
<dbReference type="AlphaFoldDB" id="A0A8S1CZ99"/>
<keyword evidence="3 21" id="KW-0645">Protease</keyword>
<evidence type="ECO:0000256" key="2">
    <source>
        <dbReference type="ARBA" id="ARBA00022645"/>
    </source>
</evidence>
<feature type="binding site" evidence="19">
    <location>
        <position position="476"/>
    </location>
    <ligand>
        <name>Zn(2+)</name>
        <dbReference type="ChEBI" id="CHEBI:29105"/>
        <label>2</label>
        <note>catalytic</note>
    </ligand>
</feature>
<proteinExistence type="inferred from homology"/>
<keyword evidence="6 21" id="KW-0378">Hydrolase</keyword>
<sequence length="739" mass="84955">MRAFGGGEGADRPSTRASLGQGRVCPEYARRLLRLADRVAAVQKAEKPARVPTNGRQTLYLAGASQPDAQTRCSRTATRTRVKLPLRMGLLMWCVLAVGLVGAHCGRWQPKAPRHGFQGKSSSDSDPKYTEEEAAKFYDDYDAQAALFLTKETLALWAYDSNITDHNLQKKLAASAETAKYTKESWSKLIKFPWKDFSDPELKRKFKLSSVLGNAALSEEDYNKLQSIVGEMSAIYSKAKICSYQDKSKCDLSLEPELTELLMKSRDPEELRHIWIEWRRNSGEKVKEQYKEYVALSNKAAIMNNFDNAAALWLNNYESDEFRDQIGELWHQLKPLYQQLHAYVRRHLRIKYGDGVVKAKGPIPAHLLGNMWAQTWGNIADFMLPYPERQSTDVTPNMIKQGYTAERMFKLSEEFFTSLNLSAMPEMFWDKSILEKPNDGRELVCHASAWDFYDRKDFRIKQCTRINQEDLYTAHHEMGHVQYFLQYKHQPIVFRTGANDGFHEAIGDVMSLSVSTPKHLRTIGLLEEESTETDKKASYEATINYLFSTALDKIAFLPFAYELDLWRWDVFEGKTTPENYNCHFWKLAHEFQGIEPPVDRTEEDFDIASKYHIVADVPYIRYFISFVIQFQFHKGLCQAAGQLENNAPLHECDIYKSATAGNLLGSMLQLGASKPWPDAMEVVTGQRKMDASALREYFAPLEEWLRAENEKTGEFIGWDKTDKYCVQTRDELRKLVERE</sequence>
<dbReference type="Gene3D" id="1.10.1370.30">
    <property type="match status" value="1"/>
</dbReference>
<feature type="binding site" evidence="17">
    <location>
        <position position="504"/>
    </location>
    <ligand>
        <name>Zn(2+)</name>
        <dbReference type="ChEBI" id="CHEBI:29105"/>
        <label>1</label>
        <note>catalytic</note>
    </ligand>
</feature>
<dbReference type="Proteomes" id="UP000494165">
    <property type="component" value="Unassembled WGS sequence"/>
</dbReference>
<evidence type="ECO:0000256" key="6">
    <source>
        <dbReference type="ARBA" id="ARBA00022801"/>
    </source>
</evidence>
<dbReference type="InterPro" id="IPR001548">
    <property type="entry name" value="Peptidase_M2"/>
</dbReference>
<keyword evidence="7 17" id="KW-0862">Zinc</keyword>
<dbReference type="Pfam" id="PF01401">
    <property type="entry name" value="Peptidase_M2"/>
    <property type="match status" value="1"/>
</dbReference>
<evidence type="ECO:0000256" key="21">
    <source>
        <dbReference type="RuleBase" id="RU361144"/>
    </source>
</evidence>
<evidence type="ECO:0000256" key="4">
    <source>
        <dbReference type="ARBA" id="ARBA00022723"/>
    </source>
</evidence>
<evidence type="ECO:0000256" key="14">
    <source>
        <dbReference type="PIRSR" id="PIRSR601548-10"/>
    </source>
</evidence>
<dbReference type="PANTHER" id="PTHR10514:SF44">
    <property type="entry name" value="ANGIOTENSIN-CONVERTING ENZYME-RELATED"/>
    <property type="match status" value="1"/>
</dbReference>
<dbReference type="FunFam" id="1.10.1370.30:FF:000004">
    <property type="entry name" value="Angiotensin-converting enzyme"/>
    <property type="match status" value="1"/>
</dbReference>
<dbReference type="SUPFAM" id="SSF55486">
    <property type="entry name" value="Metalloproteases ('zincins'), catalytic domain"/>
    <property type="match status" value="1"/>
</dbReference>
<evidence type="ECO:0000256" key="12">
    <source>
        <dbReference type="ARBA" id="ARBA00039858"/>
    </source>
</evidence>
<dbReference type="GO" id="GO:0046872">
    <property type="term" value="F:metal ion binding"/>
    <property type="evidence" value="ECO:0007669"/>
    <property type="project" value="UniProtKB-KW"/>
</dbReference>
<comment type="catalytic activity">
    <reaction evidence="11">
        <text>Release of a C-terminal dipeptide, oligopeptide-|-Xaa-Yaa, when Xaa is not Pro, and Yaa is neither Asp nor Glu. Thus, conversion of angiotensin I to angiotensin II, with increase in vasoconstrictor activity, but no action on angiotensin II.</text>
        <dbReference type="EC" id="3.4.15.1"/>
    </reaction>
</comment>
<dbReference type="EC" id="3.4.-.-" evidence="21"/>
<evidence type="ECO:0000256" key="18">
    <source>
        <dbReference type="PIRSR" id="PIRSR601548-4"/>
    </source>
</evidence>
<evidence type="ECO:0000256" key="19">
    <source>
        <dbReference type="PIRSR" id="PIRSR601548-8"/>
    </source>
</evidence>
<organism evidence="22 23">
    <name type="scientific">Cloeon dipterum</name>
    <dbReference type="NCBI Taxonomy" id="197152"/>
    <lineage>
        <taxon>Eukaryota</taxon>
        <taxon>Metazoa</taxon>
        <taxon>Ecdysozoa</taxon>
        <taxon>Arthropoda</taxon>
        <taxon>Hexapoda</taxon>
        <taxon>Insecta</taxon>
        <taxon>Pterygota</taxon>
        <taxon>Palaeoptera</taxon>
        <taxon>Ephemeroptera</taxon>
        <taxon>Pisciforma</taxon>
        <taxon>Baetidae</taxon>
        <taxon>Cloeon</taxon>
    </lineage>
</organism>
<feature type="binding site" evidence="17">
    <location>
        <position position="476"/>
    </location>
    <ligand>
        <name>Zn(2+)</name>
        <dbReference type="ChEBI" id="CHEBI:29105"/>
        <label>1</label>
        <note>catalytic</note>
    </ligand>
</feature>
<evidence type="ECO:0000256" key="20">
    <source>
        <dbReference type="PROSITE-ProRule" id="PRU01355"/>
    </source>
</evidence>
<evidence type="ECO:0000256" key="10">
    <source>
        <dbReference type="ARBA" id="ARBA00023180"/>
    </source>
</evidence>
<dbReference type="PRINTS" id="PR00791">
    <property type="entry name" value="PEPDIPTASEA"/>
</dbReference>
<name>A0A8S1CZ99_9INSE</name>
<feature type="active site" description="Proton donor 2" evidence="15">
    <location>
        <position position="612"/>
    </location>
</feature>
<evidence type="ECO:0000313" key="22">
    <source>
        <dbReference type="EMBL" id="CAB3376660.1"/>
    </source>
</evidence>
<feature type="binding site" evidence="16">
    <location>
        <position position="317"/>
    </location>
    <ligand>
        <name>chloride</name>
        <dbReference type="ChEBI" id="CHEBI:17996"/>
        <label>1</label>
    </ligand>
</feature>
<evidence type="ECO:0000256" key="17">
    <source>
        <dbReference type="PIRSR" id="PIRSR601548-3"/>
    </source>
</evidence>
<feature type="active site" description="Proton acceptor 2" evidence="15">
    <location>
        <position position="477"/>
    </location>
</feature>
<evidence type="ECO:0000256" key="8">
    <source>
        <dbReference type="ARBA" id="ARBA00023049"/>
    </source>
</evidence>
<evidence type="ECO:0000256" key="15">
    <source>
        <dbReference type="PIRSR" id="PIRSR601548-11"/>
    </source>
</evidence>
<feature type="disulfide bond" evidence="18 20">
    <location>
        <begin position="445"/>
        <end position="463"/>
    </location>
</feature>
<evidence type="ECO:0000256" key="1">
    <source>
        <dbReference type="ARBA" id="ARBA00008139"/>
    </source>
</evidence>
<evidence type="ECO:0000256" key="3">
    <source>
        <dbReference type="ARBA" id="ARBA00022670"/>
    </source>
</evidence>
<feature type="active site" description="Proton donor 1" evidence="13">
    <location>
        <position position="612"/>
    </location>
</feature>
<evidence type="ECO:0000256" key="7">
    <source>
        <dbReference type="ARBA" id="ARBA00022833"/>
    </source>
</evidence>
<protein>
    <recommendedName>
        <fullName evidence="12 21">Angiotensin-converting enzyme</fullName>
        <ecNumber evidence="21">3.4.-.-</ecNumber>
    </recommendedName>
</protein>
<feature type="glycosylation site" description="N-linked (GlcNAc...) asparagine" evidence="14">
    <location>
        <position position="162"/>
    </location>
</feature>
<dbReference type="GO" id="GO:0005615">
    <property type="term" value="C:extracellular space"/>
    <property type="evidence" value="ECO:0007669"/>
    <property type="project" value="TreeGrafter"/>
</dbReference>
<keyword evidence="9 18" id="KW-1015">Disulfide bond</keyword>
<comment type="similarity">
    <text evidence="1 20 21">Belongs to the peptidase M2 family.</text>
</comment>
<dbReference type="GO" id="GO:0008237">
    <property type="term" value="F:metallopeptidase activity"/>
    <property type="evidence" value="ECO:0007669"/>
    <property type="project" value="UniProtKB-KW"/>
</dbReference>
<feature type="disulfide bond" evidence="18">
    <location>
        <begin position="637"/>
        <end position="652"/>
    </location>
</feature>
<comment type="cofactor">
    <cofactor evidence="21">
        <name>Zn(2+)</name>
        <dbReference type="ChEBI" id="CHEBI:29105"/>
    </cofactor>
    <text evidence="21">Binds 1 zinc ion per subunit.</text>
</comment>
<accession>A0A8S1CZ99</accession>
<dbReference type="EMBL" id="CADEPI010000131">
    <property type="protein sequence ID" value="CAB3376660.1"/>
    <property type="molecule type" value="Genomic_DNA"/>
</dbReference>
<feature type="binding site" evidence="19">
    <location>
        <position position="480"/>
    </location>
    <ligand>
        <name>Zn(2+)</name>
        <dbReference type="ChEBI" id="CHEBI:29105"/>
        <label>2</label>
        <note>catalytic</note>
    </ligand>
</feature>
<keyword evidence="8 21" id="KW-0482">Metalloprotease</keyword>